<feature type="transmembrane region" description="Helical" evidence="4">
    <location>
        <begin position="100"/>
        <end position="118"/>
    </location>
</feature>
<dbReference type="InterPro" id="IPR020449">
    <property type="entry name" value="Tscrpt_reg_AraC-type_HTH"/>
</dbReference>
<keyword evidence="4" id="KW-0472">Membrane</keyword>
<dbReference type="PANTHER" id="PTHR43280:SF29">
    <property type="entry name" value="ARAC-FAMILY TRANSCRIPTIONAL REGULATOR"/>
    <property type="match status" value="1"/>
</dbReference>
<dbReference type="PRINTS" id="PR00032">
    <property type="entry name" value="HTHARAC"/>
</dbReference>
<protein>
    <submittedName>
        <fullName evidence="6">Helix-turn-helix domain-containing protein</fullName>
    </submittedName>
</protein>
<sequence>MPRFYLQGNEQKIQFLTNFKEVFEVQVNHVLLHLQVILYLVLIFLAIRKARNLYMENNAGKKVQAYQWLFQLAFAISLFYAVALLKNIFKFSSYEHISTLLRASLYVFYLIIICWYLLKSLNNPGLFRNVDSKQKLVATLVAENKTVDKNDTLHNARIKELNDYMLKEEPYLDPSINIQALSDKIELQARELSVLINHEIGLHFFDYINSFRIKKATQILSDQNNKKLTVLEVLYEVGFNSKSSFNTAFKKHTGFTPTEYRKKHL</sequence>
<evidence type="ECO:0000256" key="3">
    <source>
        <dbReference type="ARBA" id="ARBA00023163"/>
    </source>
</evidence>
<dbReference type="SMART" id="SM00342">
    <property type="entry name" value="HTH_ARAC"/>
    <property type="match status" value="1"/>
</dbReference>
<dbReference type="InterPro" id="IPR018062">
    <property type="entry name" value="HTH_AraC-typ_CS"/>
</dbReference>
<feature type="transmembrane region" description="Helical" evidence="4">
    <location>
        <begin position="68"/>
        <end position="88"/>
    </location>
</feature>
<dbReference type="PROSITE" id="PS01124">
    <property type="entry name" value="HTH_ARAC_FAMILY_2"/>
    <property type="match status" value="1"/>
</dbReference>
<dbReference type="EMBL" id="CP129970">
    <property type="protein sequence ID" value="WKK84317.2"/>
    <property type="molecule type" value="Genomic_DNA"/>
</dbReference>
<evidence type="ECO:0000256" key="2">
    <source>
        <dbReference type="ARBA" id="ARBA00023125"/>
    </source>
</evidence>
<proteinExistence type="predicted"/>
<evidence type="ECO:0000256" key="4">
    <source>
        <dbReference type="SAM" id="Phobius"/>
    </source>
</evidence>
<accession>A0AA49GG41</accession>
<dbReference type="InterPro" id="IPR009057">
    <property type="entry name" value="Homeodomain-like_sf"/>
</dbReference>
<feature type="domain" description="HTH araC/xylS-type" evidence="5">
    <location>
        <begin position="156"/>
        <end position="263"/>
    </location>
</feature>
<dbReference type="PANTHER" id="PTHR43280">
    <property type="entry name" value="ARAC-FAMILY TRANSCRIPTIONAL REGULATOR"/>
    <property type="match status" value="1"/>
</dbReference>
<keyword evidence="4" id="KW-1133">Transmembrane helix</keyword>
<keyword evidence="1" id="KW-0805">Transcription regulation</keyword>
<dbReference type="GO" id="GO:0003700">
    <property type="term" value="F:DNA-binding transcription factor activity"/>
    <property type="evidence" value="ECO:0007669"/>
    <property type="project" value="InterPro"/>
</dbReference>
<evidence type="ECO:0000259" key="5">
    <source>
        <dbReference type="PROSITE" id="PS01124"/>
    </source>
</evidence>
<dbReference type="AlphaFoldDB" id="A0AA49GG41"/>
<keyword evidence="2" id="KW-0238">DNA-binding</keyword>
<dbReference type="RefSeq" id="WP_308356700.1">
    <property type="nucleotide sequence ID" value="NZ_CP129970.2"/>
</dbReference>
<keyword evidence="3" id="KW-0804">Transcription</keyword>
<dbReference type="Gene3D" id="1.10.10.60">
    <property type="entry name" value="Homeodomain-like"/>
    <property type="match status" value="2"/>
</dbReference>
<gene>
    <name evidence="6" type="ORF">QYS48_19340</name>
</gene>
<reference evidence="6" key="1">
    <citation type="submission" date="2023-08" db="EMBL/GenBank/DDBJ databases">
        <title>Comparative genomics and taxonomic characterization of three novel marine species of genus Marivirga.</title>
        <authorList>
            <person name="Muhammad N."/>
            <person name="Kim S.-G."/>
        </authorList>
    </citation>
    <scope>NUCLEOTIDE SEQUENCE [LARGE SCALE GENOMIC DNA]</scope>
    <source>
        <strain evidence="6">ABR2-2</strain>
    </source>
</reference>
<dbReference type="Pfam" id="PF12833">
    <property type="entry name" value="HTH_18"/>
    <property type="match status" value="1"/>
</dbReference>
<dbReference type="SUPFAM" id="SSF46689">
    <property type="entry name" value="Homeodomain-like"/>
    <property type="match status" value="1"/>
</dbReference>
<evidence type="ECO:0000313" key="7">
    <source>
        <dbReference type="Proteomes" id="UP001244443"/>
    </source>
</evidence>
<evidence type="ECO:0000313" key="6">
    <source>
        <dbReference type="EMBL" id="WKK84317.2"/>
    </source>
</evidence>
<dbReference type="Proteomes" id="UP001244443">
    <property type="component" value="Chromosome"/>
</dbReference>
<organism evidence="6 7">
    <name type="scientific">Marivirga arenosa</name>
    <dbReference type="NCBI Taxonomy" id="3059076"/>
    <lineage>
        <taxon>Bacteria</taxon>
        <taxon>Pseudomonadati</taxon>
        <taxon>Bacteroidota</taxon>
        <taxon>Cytophagia</taxon>
        <taxon>Cytophagales</taxon>
        <taxon>Marivirgaceae</taxon>
        <taxon>Marivirga</taxon>
    </lineage>
</organism>
<dbReference type="InterPro" id="IPR018060">
    <property type="entry name" value="HTH_AraC"/>
</dbReference>
<keyword evidence="7" id="KW-1185">Reference proteome</keyword>
<feature type="transmembrane region" description="Helical" evidence="4">
    <location>
        <begin position="30"/>
        <end position="47"/>
    </location>
</feature>
<dbReference type="PROSITE" id="PS00041">
    <property type="entry name" value="HTH_ARAC_FAMILY_1"/>
    <property type="match status" value="1"/>
</dbReference>
<keyword evidence="4" id="KW-0812">Transmembrane</keyword>
<evidence type="ECO:0000256" key="1">
    <source>
        <dbReference type="ARBA" id="ARBA00023015"/>
    </source>
</evidence>
<dbReference type="GO" id="GO:0043565">
    <property type="term" value="F:sequence-specific DNA binding"/>
    <property type="evidence" value="ECO:0007669"/>
    <property type="project" value="InterPro"/>
</dbReference>
<name>A0AA49GG41_9BACT</name>